<organism evidence="2 3">
    <name type="scientific">Candidatus Electrothrix aarhusensis</name>
    <dbReference type="NCBI Taxonomy" id="1859131"/>
    <lineage>
        <taxon>Bacteria</taxon>
        <taxon>Pseudomonadati</taxon>
        <taxon>Thermodesulfobacteriota</taxon>
        <taxon>Desulfobulbia</taxon>
        <taxon>Desulfobulbales</taxon>
        <taxon>Desulfobulbaceae</taxon>
        <taxon>Candidatus Electrothrix</taxon>
    </lineage>
</organism>
<accession>A0A3S3R4V6</accession>
<evidence type="ECO:0000256" key="1">
    <source>
        <dbReference type="SAM" id="MobiDB-lite"/>
    </source>
</evidence>
<comment type="caution">
    <text evidence="2">The sequence shown here is derived from an EMBL/GenBank/DDBJ whole genome shotgun (WGS) entry which is preliminary data.</text>
</comment>
<keyword evidence="3" id="KW-1185">Reference proteome</keyword>
<sequence>MKALNGIDTLLIDVTERNHHRPKDNSVQPEYYSGKKKTYRQKHSDVDP</sequence>
<evidence type="ECO:0000313" key="3">
    <source>
        <dbReference type="Proteomes" id="UP000287853"/>
    </source>
</evidence>
<dbReference type="AlphaFoldDB" id="A0A3S3R4V6"/>
<protein>
    <submittedName>
        <fullName evidence="2">Uncharacterized protein</fullName>
    </submittedName>
</protein>
<name>A0A3S3R4V6_9BACT</name>
<proteinExistence type="predicted"/>
<feature type="region of interest" description="Disordered" evidence="1">
    <location>
        <begin position="15"/>
        <end position="48"/>
    </location>
</feature>
<dbReference type="Proteomes" id="UP000287853">
    <property type="component" value="Unassembled WGS sequence"/>
</dbReference>
<gene>
    <name evidence="2" type="ORF">H206_03392</name>
</gene>
<evidence type="ECO:0000313" key="2">
    <source>
        <dbReference type="EMBL" id="RWX44359.1"/>
    </source>
</evidence>
<reference evidence="2 3" key="1">
    <citation type="submission" date="2017-01" db="EMBL/GenBank/DDBJ databases">
        <title>The cable genome- insights into the physiology and evolution of filamentous bacteria capable of sulfide oxidation via long distance electron transfer.</title>
        <authorList>
            <person name="Schreiber L."/>
            <person name="Bjerg J.T."/>
            <person name="Boggild A."/>
            <person name="Van De Vossenberg J."/>
            <person name="Meysman F."/>
            <person name="Nielsen L.P."/>
            <person name="Schramm A."/>
            <person name="Kjeldsen K.U."/>
        </authorList>
    </citation>
    <scope>NUCLEOTIDE SEQUENCE [LARGE SCALE GENOMIC DNA]</scope>
    <source>
        <strain evidence="2">MCF</strain>
    </source>
</reference>
<dbReference type="EMBL" id="MTKO01000096">
    <property type="protein sequence ID" value="RWX44359.1"/>
    <property type="molecule type" value="Genomic_DNA"/>
</dbReference>